<feature type="transmembrane region" description="Helical" evidence="6">
    <location>
        <begin position="34"/>
        <end position="50"/>
    </location>
</feature>
<comment type="subcellular location">
    <subcellularLocation>
        <location evidence="1">Membrane</location>
        <topology evidence="1">Multi-pass membrane protein</topology>
    </subcellularLocation>
</comment>
<protein>
    <submittedName>
        <fullName evidence="7">RER1-like protein-retention of ER protein</fullName>
    </submittedName>
</protein>
<dbReference type="PANTHER" id="PTHR10743:SF0">
    <property type="entry name" value="PROTEIN RER1"/>
    <property type="match status" value="1"/>
</dbReference>
<dbReference type="GO" id="GO:0000139">
    <property type="term" value="C:Golgi membrane"/>
    <property type="evidence" value="ECO:0007669"/>
    <property type="project" value="TreeGrafter"/>
</dbReference>
<dbReference type="Pfam" id="PF03248">
    <property type="entry name" value="Rer1"/>
    <property type="match status" value="1"/>
</dbReference>
<feature type="transmembrane region" description="Helical" evidence="6">
    <location>
        <begin position="56"/>
        <end position="76"/>
    </location>
</feature>
<dbReference type="PANTHER" id="PTHR10743">
    <property type="entry name" value="PROTEIN RER1"/>
    <property type="match status" value="1"/>
</dbReference>
<dbReference type="EMBL" id="VDLU01000002">
    <property type="protein sequence ID" value="TNJ29103.1"/>
    <property type="molecule type" value="Genomic_DNA"/>
</dbReference>
<keyword evidence="3 6" id="KW-0812">Transmembrane</keyword>
<comment type="similarity">
    <text evidence="2">Belongs to the RER1 family.</text>
</comment>
<evidence type="ECO:0000313" key="7">
    <source>
        <dbReference type="EMBL" id="TNJ29103.1"/>
    </source>
</evidence>
<evidence type="ECO:0000256" key="3">
    <source>
        <dbReference type="ARBA" id="ARBA00022692"/>
    </source>
</evidence>
<name>A0A4Z1T523_GIAMU</name>
<proteinExistence type="inferred from homology"/>
<feature type="transmembrane region" description="Helical" evidence="6">
    <location>
        <begin position="106"/>
        <end position="124"/>
    </location>
</feature>
<dbReference type="InterPro" id="IPR004932">
    <property type="entry name" value="Rer1"/>
</dbReference>
<feature type="transmembrane region" description="Helical" evidence="6">
    <location>
        <begin position="130"/>
        <end position="148"/>
    </location>
</feature>
<evidence type="ECO:0000256" key="6">
    <source>
        <dbReference type="SAM" id="Phobius"/>
    </source>
</evidence>
<evidence type="ECO:0000256" key="5">
    <source>
        <dbReference type="ARBA" id="ARBA00023136"/>
    </source>
</evidence>
<accession>A0A4Z1T523</accession>
<keyword evidence="4 6" id="KW-1133">Transmembrane helix</keyword>
<dbReference type="AlphaFoldDB" id="A0A4Z1T523"/>
<dbReference type="GO" id="GO:0006890">
    <property type="term" value="P:retrograde vesicle-mediated transport, Golgi to endoplasmic reticulum"/>
    <property type="evidence" value="ECO:0007669"/>
    <property type="project" value="TreeGrafter"/>
</dbReference>
<evidence type="ECO:0000313" key="8">
    <source>
        <dbReference type="Proteomes" id="UP000315496"/>
    </source>
</evidence>
<dbReference type="OrthoDB" id="448250at2759"/>
<reference evidence="7 8" key="1">
    <citation type="submission" date="2019-05" db="EMBL/GenBank/DDBJ databases">
        <title>The compact genome of Giardia muris reveals important steps in the evolution of intestinal protozoan parasites.</title>
        <authorList>
            <person name="Xu F."/>
            <person name="Jimenez-Gonzalez A."/>
            <person name="Einarsson E."/>
            <person name="Astvaldsson A."/>
            <person name="Peirasmaki D."/>
            <person name="Eckmann L."/>
            <person name="Andersson J.O."/>
            <person name="Svard S.G."/>
            <person name="Jerlstrom-Hultqvist J."/>
        </authorList>
    </citation>
    <scope>NUCLEOTIDE SEQUENCE [LARGE SCALE GENOMIC DNA]</scope>
    <source>
        <strain evidence="7 8">Roberts-Thomson</strain>
    </source>
</reference>
<sequence>MTTLPDTLKTQYTESKAQVEKFLTLSIRYRTERWLAAGGLTLLYVLRILVGHSHYMLTYFLYMYVLVAFIAFITPYSDDETGQLPMHDADDADAKGYRRTLPEFDFWIKYVYAHVIAFLLSLFGFTDIPVYVPILIMYALVLTGMLLFQEIERGRLQNLTIKETVDRWFNAHKPSYVAGANV</sequence>
<dbReference type="Proteomes" id="UP000315496">
    <property type="component" value="Chromosome 2"/>
</dbReference>
<evidence type="ECO:0000256" key="2">
    <source>
        <dbReference type="ARBA" id="ARBA00006070"/>
    </source>
</evidence>
<evidence type="ECO:0000256" key="4">
    <source>
        <dbReference type="ARBA" id="ARBA00022989"/>
    </source>
</evidence>
<comment type="caution">
    <text evidence="7">The sequence shown here is derived from an EMBL/GenBank/DDBJ whole genome shotgun (WGS) entry which is preliminary data.</text>
</comment>
<evidence type="ECO:0000256" key="1">
    <source>
        <dbReference type="ARBA" id="ARBA00004141"/>
    </source>
</evidence>
<dbReference type="GO" id="GO:0005783">
    <property type="term" value="C:endoplasmic reticulum"/>
    <property type="evidence" value="ECO:0007669"/>
    <property type="project" value="GOC"/>
</dbReference>
<gene>
    <name evidence="7" type="ORF">GMRT_11756</name>
</gene>
<keyword evidence="5 6" id="KW-0472">Membrane</keyword>
<keyword evidence="8" id="KW-1185">Reference proteome</keyword>
<organism evidence="7 8">
    <name type="scientific">Giardia muris</name>
    <dbReference type="NCBI Taxonomy" id="5742"/>
    <lineage>
        <taxon>Eukaryota</taxon>
        <taxon>Metamonada</taxon>
        <taxon>Diplomonadida</taxon>
        <taxon>Hexamitidae</taxon>
        <taxon>Giardiinae</taxon>
        <taxon>Giardia</taxon>
    </lineage>
</organism>
<dbReference type="VEuPathDB" id="GiardiaDB:GMRT_11756"/>
<dbReference type="GO" id="GO:0006621">
    <property type="term" value="P:protein retention in ER lumen"/>
    <property type="evidence" value="ECO:0007669"/>
    <property type="project" value="TreeGrafter"/>
</dbReference>